<evidence type="ECO:0000256" key="1">
    <source>
        <dbReference type="ARBA" id="ARBA00022729"/>
    </source>
</evidence>
<dbReference type="InterPro" id="IPR014755">
    <property type="entry name" value="Cu-Rt/internalin_Ig-like"/>
</dbReference>
<dbReference type="Gene3D" id="2.60.40.1220">
    <property type="match status" value="3"/>
</dbReference>
<feature type="chain" id="PRO_5002869122" evidence="2">
    <location>
        <begin position="27"/>
        <end position="2243"/>
    </location>
</feature>
<dbReference type="EMBL" id="CP001322">
    <property type="protein sequence ID" value="ACL02235.1"/>
    <property type="molecule type" value="Genomic_DNA"/>
</dbReference>
<reference evidence="5 6" key="1">
    <citation type="journal article" date="2012" name="Environ. Microbiol.">
        <title>The genome sequence of Desulfatibacillum alkenivorans AK-01: a blueprint for anaerobic alkane oxidation.</title>
        <authorList>
            <person name="Callaghan A.V."/>
            <person name="Morris B.E."/>
            <person name="Pereira I.A."/>
            <person name="McInerney M.J."/>
            <person name="Austin R.N."/>
            <person name="Groves J.T."/>
            <person name="Kukor J.J."/>
            <person name="Suflita J.M."/>
            <person name="Young L.Y."/>
            <person name="Zylstra G.J."/>
            <person name="Wawrik B."/>
        </authorList>
    </citation>
    <scope>NUCLEOTIDE SEQUENCE [LARGE SCALE GENOMIC DNA]</scope>
    <source>
        <strain evidence="5 6">AK-01</strain>
    </source>
</reference>
<dbReference type="PANTHER" id="PTHR36842">
    <property type="entry name" value="PROTEIN TOLB HOMOLOG"/>
    <property type="match status" value="1"/>
</dbReference>
<dbReference type="SUPFAM" id="SSF82171">
    <property type="entry name" value="DPP6 N-terminal domain-like"/>
    <property type="match status" value="2"/>
</dbReference>
<dbReference type="Gene3D" id="2.120.10.30">
    <property type="entry name" value="TolB, C-terminal domain"/>
    <property type="match status" value="1"/>
</dbReference>
<dbReference type="InterPro" id="IPR003343">
    <property type="entry name" value="Big_2"/>
</dbReference>
<dbReference type="Pfam" id="PF26182">
    <property type="entry name" value="Ig_NUP210_5th"/>
    <property type="match status" value="1"/>
</dbReference>
<dbReference type="Gene3D" id="2.60.40.10">
    <property type="entry name" value="Immunoglobulins"/>
    <property type="match status" value="1"/>
</dbReference>
<feature type="domain" description="SbsA Ig-like" evidence="4">
    <location>
        <begin position="1329"/>
        <end position="1436"/>
    </location>
</feature>
<dbReference type="Gene3D" id="2.60.40.1080">
    <property type="match status" value="1"/>
</dbReference>
<sequence>MQIRLFLAVTAIVSSFLLVSPQNSLADAASARTQINAVCTEIDARAEEIKSLTHAKNLEQAFDKLEELNDYIENNLQTTFYDKVQEVRREDPSYTPPQINIDLGVKFTSEYWDDLIQTAADSLQNAEDGLKGIPAMRTLDFQDKSFAVLKGVKNTFQNVGSVIKDALAVDVPGLIKDTWDGMNQFIEDYTAVENANLQSMNTDLFKSEVELLIKKAKKNVELMKDAKSRFIVFRSEIEQFNLHMKNIAHYSHRATSDPVWPLDFSNTDYIFDATPYQNALDALSSDFADEEFCWSEFNKIYNGIMAEALAEKNQVLENINNSGEPQENKNVYLNDVSTNWTWLSNYAQTMWDGYDAARAQAVADHDALQAVLDGLEAQINASAESYWDKSGFTREDLDVFDEQALGIVQTNLPDFSGLSPYYLTREYDPSFPLSEAVYSYEMPSQTPDINDFTFRTYPESLEKLAKAYLVMAEAGLETNSERIYSGSGSPVAHFALSPLTQDLMDMVWDNVETLETQAANYTTFMEGKHALLTDIEDKKTAWDAAVQALADHADANWMYLCTSGDDEWGGAQQTWDATHFDVYMADLDYDFGATMAQRAIESADDYLQGQSDFNQDLAAADELMNRMKNDATLRIMVQFIVSDYTSLPALPSEQGYLDFLKELEYVAAFYNLSDMERVMDIRSDAKELFQQIFANPSSLNGWMQQRNPYCVMPENEEMLQDLIDQAGLYNDLYMANVREGFAGWAAWARQQLQLYWPETSGDDIRPNLVHHTPGLNSEGVSVYQTIRAVFNEAMDASTLASPNAVIQANGVSKPFTGRYDEATKTFYMYPGSLLPGTVYTVTFSEGCTDRAGNPLVEKSWSFTTESFEAGTLPPTIEITGVEDGAAYANPVTIGIQVSAGGYSATLWRNGEAPQSIIDGAEVSARGRYDLLVKADQGGSRSLWFTIGAPVEDAAMDIGQEYAAPALPRTISSSEYVALGLRYKVVGMHYYYISNSKIYLFNLLTGEDSLLFDAGYYYITEGGINGDPTTYCSFLDISEPWVLYPENTGDEGSGIDPADKTFSLFLYNTEDGTTTPVPTGAASVTNGFVHGNTVVWIDFSGADPVIRLWEIGSPQPVDLHTITGLEYWQDPILSGFDGDHLVFQISDGKDYVASDTDGQDGVDYRVPKGDSLHSLDVRTLAMTDLVSWDPDNPVRIDKAAVVYGRAVALVYTMHGDFTGGLWYDTCDDSKLFVYHLDAGATFTVSMQPQVWPFQISESLVYFQERVNAPPYNMSAAQQSADMIPTAYDLLTHRTYPVDLGSTSGHFQLFGDYLISYDDTPRIVALGAGTSSVTVTDKTPAEGAVDVSTTADITVSFSGPMDPAALTNEWIALTRVDADGNFIARDPVTISYDADADVLTLDPGELVSAANYRVHIAGQVLDATGAALGVPVYWGFSTEDVDGPDFTGSIPASGSKALPPGGAIKLLFNEAIDENSAQAGVALLQGSTSVPFSSYADNAGMLTITPSSALTASTTYTVEMDGDLTDKAGNGLSANSVITFTTMAVTPLDVSGTLDYANTMMGGVYEISLPGGASAQLDASFAQDVVSSPDGAYLYFMSGNLQAWDRQTQALTTVENSFPSRFTPDFTSDGARIIYARDRDGLVGQEIISNSLAGDDPQVLATVLDGDVTSLELSPDGAKIAYALNISFSDPTQVRVFTLATQQEEVYVGGAAPRWSPDGSVIYAFAKSSDTNNQWAIVSLTPDMAFVEKICDVDSYASPALSPSGNFLAYFTDNGLALASLTTGNQELVMACSQPSMGTMRLFWTANESRIVMPAWGVESSNHVGAYVLNPGARSVSVITSVNGGMPAMPMDFREIGGQNAPAPVEIQVSNTSTGGAPSAALDWSSYSDGLAASYKVYSAAQPFFTVDGMTPLASQQAKTYTDSQAKFGEPIYYAVAPVTAGGLERKLVAPFGPFILDDQDGLNDAWERLYFNSLAQAGADDPDNDGLTNAEEAVLGTKPTLNDTDGDLAPDGEEIARGMNPLVKDVAPIALSAPSADLAVGQAMDLTVSGGSGSYTFSSDNGAAASVNAQGTVSGLTAGTVNLKAVDAVFIGLESNSVGVNVVSNLFGIYPPGPYVMQKNGYLDLKVEGGSGFYSWTLSNETLASLSESGSQCRATSLGNLGTFTVTVSDDLETERDPDSATVTVEEIPGDLNGDSLVTLEDAILAVQVVSGYDPASGINLSGDANNDGAADMRDALFVLQQLQ</sequence>
<dbReference type="InterPro" id="IPR011042">
    <property type="entry name" value="6-blade_b-propeller_TolB-like"/>
</dbReference>
<dbReference type="KEGG" id="dal:Dalk_0529"/>
<evidence type="ECO:0000313" key="6">
    <source>
        <dbReference type="Proteomes" id="UP000000739"/>
    </source>
</evidence>
<dbReference type="PANTHER" id="PTHR36842:SF1">
    <property type="entry name" value="PROTEIN TOLB"/>
    <property type="match status" value="1"/>
</dbReference>
<dbReference type="GO" id="GO:0000272">
    <property type="term" value="P:polysaccharide catabolic process"/>
    <property type="evidence" value="ECO:0007669"/>
    <property type="project" value="InterPro"/>
</dbReference>
<dbReference type="Pfam" id="PF02368">
    <property type="entry name" value="Big_2"/>
    <property type="match status" value="1"/>
</dbReference>
<feature type="domain" description="BIG2" evidence="3">
    <location>
        <begin position="2025"/>
        <end position="2086"/>
    </location>
</feature>
<dbReference type="Gene3D" id="1.10.1330.10">
    <property type="entry name" value="Dockerin domain"/>
    <property type="match status" value="1"/>
</dbReference>
<dbReference type="InterPro" id="IPR032812">
    <property type="entry name" value="SbsA_Ig"/>
</dbReference>
<organism evidence="5 6">
    <name type="scientific">Desulfatibacillum aliphaticivorans</name>
    <dbReference type="NCBI Taxonomy" id="218208"/>
    <lineage>
        <taxon>Bacteria</taxon>
        <taxon>Pseudomonadati</taxon>
        <taxon>Thermodesulfobacteriota</taxon>
        <taxon>Desulfobacteria</taxon>
        <taxon>Desulfobacterales</taxon>
        <taxon>Desulfatibacillaceae</taxon>
        <taxon>Desulfatibacillum</taxon>
    </lineage>
</organism>
<proteinExistence type="predicted"/>
<gene>
    <name evidence="5" type="ordered locus">Dalk_0529</name>
</gene>
<dbReference type="eggNOG" id="COG5492">
    <property type="taxonomic scope" value="Bacteria"/>
</dbReference>
<dbReference type="HOGENOM" id="CLU_230729_0_0_7"/>
<keyword evidence="6" id="KW-1185">Reference proteome</keyword>
<dbReference type="InterPro" id="IPR036439">
    <property type="entry name" value="Dockerin_dom_sf"/>
</dbReference>
<evidence type="ECO:0000259" key="3">
    <source>
        <dbReference type="Pfam" id="PF02368"/>
    </source>
</evidence>
<evidence type="ECO:0000313" key="5">
    <source>
        <dbReference type="EMBL" id="ACL02235.1"/>
    </source>
</evidence>
<feature type="domain" description="SbsA Ig-like" evidence="4">
    <location>
        <begin position="762"/>
        <end position="864"/>
    </location>
</feature>
<dbReference type="InterPro" id="IPR013783">
    <property type="entry name" value="Ig-like_fold"/>
</dbReference>
<name>B8FHE7_DESAL</name>
<dbReference type="InterPro" id="IPR008964">
    <property type="entry name" value="Invasin/intimin_cell_adhesion"/>
</dbReference>
<evidence type="ECO:0000256" key="2">
    <source>
        <dbReference type="SAM" id="SignalP"/>
    </source>
</evidence>
<feature type="domain" description="SbsA Ig-like" evidence="4">
    <location>
        <begin position="1438"/>
        <end position="1540"/>
    </location>
</feature>
<dbReference type="eggNOG" id="COG0823">
    <property type="taxonomic scope" value="Bacteria"/>
</dbReference>
<protein>
    <submittedName>
        <fullName evidence="5">Ig domain protein group 2 domain protein</fullName>
    </submittedName>
</protein>
<dbReference type="Proteomes" id="UP000000739">
    <property type="component" value="Chromosome"/>
</dbReference>
<evidence type="ECO:0000259" key="4">
    <source>
        <dbReference type="Pfam" id="PF13205"/>
    </source>
</evidence>
<keyword evidence="1 2" id="KW-0732">Signal</keyword>
<dbReference type="RefSeq" id="WP_012609675.1">
    <property type="nucleotide sequence ID" value="NC_011768.1"/>
</dbReference>
<dbReference type="Pfam" id="PF13205">
    <property type="entry name" value="Big_5"/>
    <property type="match status" value="3"/>
</dbReference>
<accession>B8FHE7</accession>
<dbReference type="SUPFAM" id="SSF49373">
    <property type="entry name" value="Invasin/intimin cell-adhesion fragments"/>
    <property type="match status" value="1"/>
</dbReference>
<dbReference type="SUPFAM" id="SSF63446">
    <property type="entry name" value="Type I dockerin domain"/>
    <property type="match status" value="1"/>
</dbReference>
<feature type="signal peptide" evidence="2">
    <location>
        <begin position="1"/>
        <end position="26"/>
    </location>
</feature>